<dbReference type="InterPro" id="IPR047654">
    <property type="entry name" value="IS1634_transpos"/>
</dbReference>
<comment type="caution">
    <text evidence="2">The sequence shown here is derived from an EMBL/GenBank/DDBJ whole genome shotgun (WGS) entry which is preliminary data.</text>
</comment>
<dbReference type="PANTHER" id="PTHR34614:SF2">
    <property type="entry name" value="TRANSPOSASE IS4-LIKE DOMAIN-CONTAINING PROTEIN"/>
    <property type="match status" value="1"/>
</dbReference>
<reference evidence="3" key="1">
    <citation type="journal article" date="2019" name="Int. J. Syst. Evol. Microbiol.">
        <title>The Global Catalogue of Microorganisms (GCM) 10K type strain sequencing project: providing services to taxonomists for standard genome sequencing and annotation.</title>
        <authorList>
            <consortium name="The Broad Institute Genomics Platform"/>
            <consortium name="The Broad Institute Genome Sequencing Center for Infectious Disease"/>
            <person name="Wu L."/>
            <person name="Ma J."/>
        </authorList>
    </citation>
    <scope>NUCLEOTIDE SEQUENCE [LARGE SCALE GENOMIC DNA]</scope>
    <source>
        <strain evidence="3">CCUG 46385</strain>
    </source>
</reference>
<dbReference type="Pfam" id="PF01609">
    <property type="entry name" value="DDE_Tnp_1"/>
    <property type="match status" value="1"/>
</dbReference>
<evidence type="ECO:0000313" key="2">
    <source>
        <dbReference type="EMBL" id="MFC4805756.1"/>
    </source>
</evidence>
<keyword evidence="3" id="KW-1185">Reference proteome</keyword>
<gene>
    <name evidence="2" type="ORF">ACFO4R_11950</name>
</gene>
<dbReference type="InterPro" id="IPR012337">
    <property type="entry name" value="RNaseH-like_sf"/>
</dbReference>
<evidence type="ECO:0000313" key="3">
    <source>
        <dbReference type="Proteomes" id="UP001595916"/>
    </source>
</evidence>
<dbReference type="PANTHER" id="PTHR34614">
    <property type="match status" value="1"/>
</dbReference>
<sequence>MYVAVTGKGKSRVIQLREDKRIPGTGKKKITVIETIGNYETLLAQDPDVLEKWKEEAKRRTLEKKLSEAPVTLTLQHRNIHQAQDASASFHFGHCLITQLWKQMKLDAFFDRHCEKKNQSAIKEAVLSLLLQRMMHPSSVHSSWQKHTKLAGMSEVGLDVYYQALDVLEQLKQPLEEHCHRFFRKAVGRTNQSVYYDVTTYAFESVRQGELRRFGFSKDHKHQEVQVVMGLLIDEHAIPITFTLFPGCTMDQKTMKTSLQNLKDTYGLHKVTVIADRGLNAKENLCYLLQEGHDFALSYTLKTSPAALQESVLLEQGWKDTYDGDHQLVFREKVIDQHLQVKIPLTREEQESLPKKRGRKPTYKTVEIPVSIHVTWSASRAQKDRSDRLRMLEKLQKDLEKPYLLKSSLKRGRNQYLCFDLAQTPLSIDEEKLQRQERWDGYYAVITNNKRYCTQEICEMYAGLWQIEESFRILKTDLAARPVYVRTTPHIQGHFTLCFLALSLMRYAQYLFLRERQKRVSAAELMQSFEQPTVLVSGEYPNCLLLPTNIPPLYLEFAELLSMPPLKTAMTLQQFKTSTKLDININLTSKK</sequence>
<dbReference type="Proteomes" id="UP001595916">
    <property type="component" value="Unassembled WGS sequence"/>
</dbReference>
<dbReference type="NCBIfam" id="NF033559">
    <property type="entry name" value="transpos_IS1634"/>
    <property type="match status" value="1"/>
</dbReference>
<organism evidence="2 3">
    <name type="scientific">Filifactor villosus</name>
    <dbReference type="NCBI Taxonomy" id="29374"/>
    <lineage>
        <taxon>Bacteria</taxon>
        <taxon>Bacillati</taxon>
        <taxon>Bacillota</taxon>
        <taxon>Clostridia</taxon>
        <taxon>Peptostreptococcales</taxon>
        <taxon>Filifactoraceae</taxon>
        <taxon>Filifactor</taxon>
    </lineage>
</organism>
<feature type="domain" description="Transposase IS4-like" evidence="1">
    <location>
        <begin position="218"/>
        <end position="504"/>
    </location>
</feature>
<dbReference type="RefSeq" id="WP_379789454.1">
    <property type="nucleotide sequence ID" value="NZ_JBHSHL010000069.1"/>
</dbReference>
<proteinExistence type="predicted"/>
<dbReference type="InterPro" id="IPR002559">
    <property type="entry name" value="Transposase_11"/>
</dbReference>
<protein>
    <submittedName>
        <fullName evidence="2">IS1634 family transposase</fullName>
    </submittedName>
</protein>
<evidence type="ECO:0000259" key="1">
    <source>
        <dbReference type="Pfam" id="PF01609"/>
    </source>
</evidence>
<dbReference type="SUPFAM" id="SSF53098">
    <property type="entry name" value="Ribonuclease H-like"/>
    <property type="match status" value="1"/>
</dbReference>
<accession>A0ABV9QPZ2</accession>
<dbReference type="EMBL" id="JBHSHL010000069">
    <property type="protein sequence ID" value="MFC4805756.1"/>
    <property type="molecule type" value="Genomic_DNA"/>
</dbReference>
<name>A0ABV9QPZ2_9FIRM</name>